<gene>
    <name evidence="2" type="ORF">E4021_16960</name>
</gene>
<dbReference type="AlphaFoldDB" id="A0A4S4N770"/>
<dbReference type="OrthoDB" id="1100674at2"/>
<evidence type="ECO:0008006" key="4">
    <source>
        <dbReference type="Google" id="ProtNLM"/>
    </source>
</evidence>
<feature type="chain" id="PRO_5020248140" description="Lipocalin-like domain-containing protein" evidence="1">
    <location>
        <begin position="22"/>
        <end position="133"/>
    </location>
</feature>
<protein>
    <recommendedName>
        <fullName evidence="4">Lipocalin-like domain-containing protein</fullName>
    </recommendedName>
</protein>
<feature type="signal peptide" evidence="1">
    <location>
        <begin position="1"/>
        <end position="21"/>
    </location>
</feature>
<dbReference type="EMBL" id="SRSF01000013">
    <property type="protein sequence ID" value="THH35006.1"/>
    <property type="molecule type" value="Genomic_DNA"/>
</dbReference>
<sequence length="133" mass="13957">MRPLIFGFLLLAAAACTSPQATSTTAPPPAEVTTPAASYAGEWQVTVKDTPAGTVTGTMILEGDPGSLSGKFVSNGRETQLRSVEETADGLKIEFYSSEYQTDVDFALRGEASAEELTGMALSTYGVVATRKK</sequence>
<dbReference type="Proteomes" id="UP000308528">
    <property type="component" value="Unassembled WGS sequence"/>
</dbReference>
<evidence type="ECO:0000313" key="2">
    <source>
        <dbReference type="EMBL" id="THH35006.1"/>
    </source>
</evidence>
<proteinExistence type="predicted"/>
<name>A0A4S4N770_9BACT</name>
<comment type="caution">
    <text evidence="2">The sequence shown here is derived from an EMBL/GenBank/DDBJ whole genome shotgun (WGS) entry which is preliminary data.</text>
</comment>
<reference evidence="2 3" key="1">
    <citation type="submission" date="2019-04" db="EMBL/GenBank/DDBJ databases">
        <title>Lewinella litorea sp. nov., isolated from a marine sand.</title>
        <authorList>
            <person name="Yoon J.-H."/>
        </authorList>
    </citation>
    <scope>NUCLEOTIDE SEQUENCE [LARGE SCALE GENOMIC DNA]</scope>
    <source>
        <strain evidence="2 3">HSMS-39</strain>
    </source>
</reference>
<organism evidence="2 3">
    <name type="scientific">Neolewinella litorea</name>
    <dbReference type="NCBI Taxonomy" id="2562452"/>
    <lineage>
        <taxon>Bacteria</taxon>
        <taxon>Pseudomonadati</taxon>
        <taxon>Bacteroidota</taxon>
        <taxon>Saprospiria</taxon>
        <taxon>Saprospirales</taxon>
        <taxon>Lewinellaceae</taxon>
        <taxon>Neolewinella</taxon>
    </lineage>
</organism>
<dbReference type="RefSeq" id="WP_136460577.1">
    <property type="nucleotide sequence ID" value="NZ_SRSF01000013.1"/>
</dbReference>
<keyword evidence="1" id="KW-0732">Signal</keyword>
<accession>A0A4S4N770</accession>
<evidence type="ECO:0000256" key="1">
    <source>
        <dbReference type="SAM" id="SignalP"/>
    </source>
</evidence>
<evidence type="ECO:0000313" key="3">
    <source>
        <dbReference type="Proteomes" id="UP000308528"/>
    </source>
</evidence>
<keyword evidence="3" id="KW-1185">Reference proteome</keyword>
<dbReference type="PROSITE" id="PS51257">
    <property type="entry name" value="PROKAR_LIPOPROTEIN"/>
    <property type="match status" value="1"/>
</dbReference>